<keyword evidence="5" id="KW-0547">Nucleotide-binding</keyword>
<comment type="similarity">
    <text evidence="2">Belongs to the GTP-binding SRP family.</text>
</comment>
<dbReference type="SMART" id="SM00963">
    <property type="entry name" value="SRP54_N"/>
    <property type="match status" value="1"/>
</dbReference>
<dbReference type="SMART" id="SM00962">
    <property type="entry name" value="SRP54"/>
    <property type="match status" value="1"/>
</dbReference>
<dbReference type="InterPro" id="IPR004390">
    <property type="entry name" value="SR_rcpt_FtsY"/>
</dbReference>
<proteinExistence type="inferred from homology"/>
<dbReference type="EMBL" id="UOGE01000093">
    <property type="protein sequence ID" value="VAX24279.1"/>
    <property type="molecule type" value="Genomic_DNA"/>
</dbReference>
<dbReference type="AlphaFoldDB" id="A0A3B1C261"/>
<feature type="domain" description="Signal recognition particle SRP54 helical bundle" evidence="13">
    <location>
        <begin position="30"/>
        <end position="111"/>
    </location>
</feature>
<dbReference type="InterPro" id="IPR027417">
    <property type="entry name" value="P-loop_NTPase"/>
</dbReference>
<evidence type="ECO:0000313" key="14">
    <source>
        <dbReference type="EMBL" id="VAX24279.1"/>
    </source>
</evidence>
<organism evidence="14">
    <name type="scientific">hydrothermal vent metagenome</name>
    <dbReference type="NCBI Taxonomy" id="652676"/>
    <lineage>
        <taxon>unclassified sequences</taxon>
        <taxon>metagenomes</taxon>
        <taxon>ecological metagenomes</taxon>
    </lineage>
</organism>
<keyword evidence="9 14" id="KW-0675">Receptor</keyword>
<evidence type="ECO:0000256" key="5">
    <source>
        <dbReference type="ARBA" id="ARBA00022741"/>
    </source>
</evidence>
<dbReference type="FunFam" id="3.40.50.300:FF:000053">
    <property type="entry name" value="Signal recognition particle receptor FtsY"/>
    <property type="match status" value="1"/>
</dbReference>
<feature type="domain" description="AAA+ ATPase" evidence="11">
    <location>
        <begin position="125"/>
        <end position="300"/>
    </location>
</feature>
<evidence type="ECO:0000256" key="8">
    <source>
        <dbReference type="ARBA" id="ARBA00023136"/>
    </source>
</evidence>
<keyword evidence="8" id="KW-0472">Membrane</keyword>
<evidence type="ECO:0000259" key="12">
    <source>
        <dbReference type="SMART" id="SM00962"/>
    </source>
</evidence>
<dbReference type="InterPro" id="IPR003593">
    <property type="entry name" value="AAA+_ATPase"/>
</dbReference>
<dbReference type="InterPro" id="IPR000897">
    <property type="entry name" value="SRP54_GTPase_dom"/>
</dbReference>
<keyword evidence="6" id="KW-0378">Hydrolase</keyword>
<keyword evidence="3" id="KW-1003">Cell membrane</keyword>
<dbReference type="InterPro" id="IPR042101">
    <property type="entry name" value="SRP54_N_sf"/>
</dbReference>
<accession>A0A3B1C261</accession>
<dbReference type="InterPro" id="IPR036225">
    <property type="entry name" value="SRP/SRP_N"/>
</dbReference>
<feature type="region of interest" description="Disordered" evidence="10">
    <location>
        <begin position="1"/>
        <end position="22"/>
    </location>
</feature>
<dbReference type="Pfam" id="PF02881">
    <property type="entry name" value="SRP54_N"/>
    <property type="match status" value="1"/>
</dbReference>
<dbReference type="NCBIfam" id="TIGR00064">
    <property type="entry name" value="ftsY"/>
    <property type="match status" value="1"/>
</dbReference>
<keyword evidence="7" id="KW-0342">GTP-binding</keyword>
<dbReference type="GO" id="GO:0005886">
    <property type="term" value="C:plasma membrane"/>
    <property type="evidence" value="ECO:0007669"/>
    <property type="project" value="UniProtKB-SubCell"/>
</dbReference>
<evidence type="ECO:0000256" key="4">
    <source>
        <dbReference type="ARBA" id="ARBA00022490"/>
    </source>
</evidence>
<evidence type="ECO:0000256" key="3">
    <source>
        <dbReference type="ARBA" id="ARBA00022475"/>
    </source>
</evidence>
<protein>
    <submittedName>
        <fullName evidence="14">Signal recognition particle receptor FtsY</fullName>
    </submittedName>
</protein>
<evidence type="ECO:0000256" key="1">
    <source>
        <dbReference type="ARBA" id="ARBA00004413"/>
    </source>
</evidence>
<dbReference type="PANTHER" id="PTHR43134:SF1">
    <property type="entry name" value="SIGNAL RECOGNITION PARTICLE RECEPTOR SUBUNIT ALPHA"/>
    <property type="match status" value="1"/>
</dbReference>
<dbReference type="InterPro" id="IPR013822">
    <property type="entry name" value="Signal_recog_particl_SRP54_hlx"/>
</dbReference>
<dbReference type="SMART" id="SM00382">
    <property type="entry name" value="AAA"/>
    <property type="match status" value="1"/>
</dbReference>
<dbReference type="Gene3D" id="1.20.120.140">
    <property type="entry name" value="Signal recognition particle SRP54, nucleotide-binding domain"/>
    <property type="match status" value="1"/>
</dbReference>
<evidence type="ECO:0000256" key="2">
    <source>
        <dbReference type="ARBA" id="ARBA00008531"/>
    </source>
</evidence>
<dbReference type="GO" id="GO:0005525">
    <property type="term" value="F:GTP binding"/>
    <property type="evidence" value="ECO:0007669"/>
    <property type="project" value="UniProtKB-KW"/>
</dbReference>
<reference evidence="14" key="1">
    <citation type="submission" date="2018-06" db="EMBL/GenBank/DDBJ databases">
        <authorList>
            <person name="Zhirakovskaya E."/>
        </authorList>
    </citation>
    <scope>NUCLEOTIDE SEQUENCE</scope>
</reference>
<dbReference type="Pfam" id="PF00448">
    <property type="entry name" value="SRP54"/>
    <property type="match status" value="1"/>
</dbReference>
<dbReference type="GO" id="GO:0005737">
    <property type="term" value="C:cytoplasm"/>
    <property type="evidence" value="ECO:0007669"/>
    <property type="project" value="UniProtKB-ARBA"/>
</dbReference>
<evidence type="ECO:0000256" key="7">
    <source>
        <dbReference type="ARBA" id="ARBA00023134"/>
    </source>
</evidence>
<evidence type="ECO:0000256" key="9">
    <source>
        <dbReference type="ARBA" id="ARBA00023170"/>
    </source>
</evidence>
<comment type="subcellular location">
    <subcellularLocation>
        <location evidence="1">Cell membrane</location>
        <topology evidence="1">Peripheral membrane protein</topology>
        <orientation evidence="1">Cytoplasmic side</orientation>
    </subcellularLocation>
</comment>
<feature type="domain" description="SRP54-type proteins GTP-binding" evidence="12">
    <location>
        <begin position="126"/>
        <end position="327"/>
    </location>
</feature>
<sequence>MPDSIDQPLAQSESGEGNADSQKRGFFKKLVAGLSKTRKNLNDGFDRLIGDHAKLDDDFLDELEEVLITADIGVHIATRIVSKLRREVKLNLLRDTGQVIDFVKKGLVDIVSHEVMETNGADGEKPHVILVIGVNGSGKTTTIGKMTSMMTREGKSVLMAAADTFRAAAIEQLQQWAIRSNADFVRGKPGGDPSAVVFDGLKASIARGHDVMIADTAGRLHNKANLMEELKKIKRIMGREHEGAPHETLLALDAGTGQNAVTQAKMFHEQIGVTGIVLTKLDGTAKGGVVINIMDELKLPVKMIGVGEGIDDLRPFNAEEFIEAIFGGALAREER</sequence>
<dbReference type="GO" id="GO:0005047">
    <property type="term" value="F:signal recognition particle binding"/>
    <property type="evidence" value="ECO:0007669"/>
    <property type="project" value="TreeGrafter"/>
</dbReference>
<dbReference type="CDD" id="cd17874">
    <property type="entry name" value="FtsY"/>
    <property type="match status" value="1"/>
</dbReference>
<evidence type="ECO:0000259" key="11">
    <source>
        <dbReference type="SMART" id="SM00382"/>
    </source>
</evidence>
<dbReference type="Gene3D" id="3.40.50.300">
    <property type="entry name" value="P-loop containing nucleotide triphosphate hydrolases"/>
    <property type="match status" value="1"/>
</dbReference>
<evidence type="ECO:0000256" key="6">
    <source>
        <dbReference type="ARBA" id="ARBA00022801"/>
    </source>
</evidence>
<dbReference type="HAMAP" id="MF_00920">
    <property type="entry name" value="FtsY"/>
    <property type="match status" value="1"/>
</dbReference>
<dbReference type="GO" id="GO:0006614">
    <property type="term" value="P:SRP-dependent cotranslational protein targeting to membrane"/>
    <property type="evidence" value="ECO:0007669"/>
    <property type="project" value="InterPro"/>
</dbReference>
<keyword evidence="4" id="KW-0963">Cytoplasm</keyword>
<evidence type="ECO:0000256" key="10">
    <source>
        <dbReference type="SAM" id="MobiDB-lite"/>
    </source>
</evidence>
<gene>
    <name evidence="14" type="ORF">MNBD_NITROSPINAE02-110</name>
</gene>
<dbReference type="FunFam" id="1.20.120.140:FF:000002">
    <property type="entry name" value="Signal recognition particle receptor FtsY"/>
    <property type="match status" value="1"/>
</dbReference>
<dbReference type="GO" id="GO:0003924">
    <property type="term" value="F:GTPase activity"/>
    <property type="evidence" value="ECO:0007669"/>
    <property type="project" value="TreeGrafter"/>
</dbReference>
<dbReference type="SUPFAM" id="SSF47364">
    <property type="entry name" value="Domain of the SRP/SRP receptor G-proteins"/>
    <property type="match status" value="1"/>
</dbReference>
<dbReference type="SUPFAM" id="SSF52540">
    <property type="entry name" value="P-loop containing nucleoside triphosphate hydrolases"/>
    <property type="match status" value="1"/>
</dbReference>
<name>A0A3B1C261_9ZZZZ</name>
<evidence type="ECO:0000259" key="13">
    <source>
        <dbReference type="SMART" id="SM00963"/>
    </source>
</evidence>
<dbReference type="PANTHER" id="PTHR43134">
    <property type="entry name" value="SIGNAL RECOGNITION PARTICLE RECEPTOR SUBUNIT ALPHA"/>
    <property type="match status" value="1"/>
</dbReference>